<dbReference type="GO" id="GO:0009922">
    <property type="term" value="F:fatty acid elongase activity"/>
    <property type="evidence" value="ECO:0007669"/>
    <property type="project" value="InterPro"/>
</dbReference>
<evidence type="ECO:0000256" key="7">
    <source>
        <dbReference type="ARBA" id="ARBA00023136"/>
    </source>
</evidence>
<organism evidence="9">
    <name type="scientific">viral metagenome</name>
    <dbReference type="NCBI Taxonomy" id="1070528"/>
    <lineage>
        <taxon>unclassified sequences</taxon>
        <taxon>metagenomes</taxon>
        <taxon>organismal metagenomes</taxon>
    </lineage>
</organism>
<evidence type="ECO:0000256" key="8">
    <source>
        <dbReference type="SAM" id="Phobius"/>
    </source>
</evidence>
<accession>A0A6C0EX39</accession>
<dbReference type="Pfam" id="PF01151">
    <property type="entry name" value="ELO"/>
    <property type="match status" value="1"/>
</dbReference>
<evidence type="ECO:0000256" key="1">
    <source>
        <dbReference type="ARBA" id="ARBA00004141"/>
    </source>
</evidence>
<evidence type="ECO:0008006" key="10">
    <source>
        <dbReference type="Google" id="ProtNLM"/>
    </source>
</evidence>
<keyword evidence="7 8" id="KW-0472">Membrane</keyword>
<dbReference type="EMBL" id="MN738925">
    <property type="protein sequence ID" value="QHT31805.1"/>
    <property type="molecule type" value="Genomic_DNA"/>
</dbReference>
<reference evidence="9" key="1">
    <citation type="journal article" date="2020" name="Nature">
        <title>Giant virus diversity and host interactions through global metagenomics.</title>
        <authorList>
            <person name="Schulz F."/>
            <person name="Roux S."/>
            <person name="Paez-Espino D."/>
            <person name="Jungbluth S."/>
            <person name="Walsh D.A."/>
            <person name="Denef V.J."/>
            <person name="McMahon K.D."/>
            <person name="Konstantinidis K.T."/>
            <person name="Eloe-Fadrosh E.A."/>
            <person name="Kyrpides N.C."/>
            <person name="Woyke T."/>
        </authorList>
    </citation>
    <scope>NUCLEOTIDE SEQUENCE</scope>
    <source>
        <strain evidence="9">GVMAG-M-3300009155-48</strain>
    </source>
</reference>
<keyword evidence="5 8" id="KW-1133">Transmembrane helix</keyword>
<dbReference type="AlphaFoldDB" id="A0A6C0EX39"/>
<feature type="transmembrane region" description="Helical" evidence="8">
    <location>
        <begin position="193"/>
        <end position="212"/>
    </location>
</feature>
<evidence type="ECO:0000256" key="6">
    <source>
        <dbReference type="ARBA" id="ARBA00023098"/>
    </source>
</evidence>
<evidence type="ECO:0000256" key="5">
    <source>
        <dbReference type="ARBA" id="ARBA00022989"/>
    </source>
</evidence>
<name>A0A6C0EX39_9ZZZZ</name>
<feature type="transmembrane region" description="Helical" evidence="8">
    <location>
        <begin position="77"/>
        <end position="97"/>
    </location>
</feature>
<keyword evidence="6" id="KW-0443">Lipid metabolism</keyword>
<dbReference type="GO" id="GO:0034625">
    <property type="term" value="P:fatty acid elongation, monounsaturated fatty acid"/>
    <property type="evidence" value="ECO:0007669"/>
    <property type="project" value="TreeGrafter"/>
</dbReference>
<protein>
    <recommendedName>
        <fullName evidence="10">Very-long-chain 3-oxoacyl-CoA synthase</fullName>
    </recommendedName>
</protein>
<feature type="transmembrane region" description="Helical" evidence="8">
    <location>
        <begin position="34"/>
        <end position="57"/>
    </location>
</feature>
<evidence type="ECO:0000256" key="3">
    <source>
        <dbReference type="ARBA" id="ARBA00022679"/>
    </source>
</evidence>
<proteinExistence type="predicted"/>
<dbReference type="GO" id="GO:0019367">
    <property type="term" value="P:fatty acid elongation, saturated fatty acid"/>
    <property type="evidence" value="ECO:0007669"/>
    <property type="project" value="TreeGrafter"/>
</dbReference>
<feature type="transmembrane region" description="Helical" evidence="8">
    <location>
        <begin position="128"/>
        <end position="148"/>
    </location>
</feature>
<keyword evidence="3" id="KW-0808">Transferase</keyword>
<dbReference type="InterPro" id="IPR002076">
    <property type="entry name" value="ELO_fam"/>
</dbReference>
<keyword evidence="4 8" id="KW-0812">Transmembrane</keyword>
<dbReference type="GO" id="GO:0030148">
    <property type="term" value="P:sphingolipid biosynthetic process"/>
    <property type="evidence" value="ECO:0007669"/>
    <property type="project" value="TreeGrafter"/>
</dbReference>
<evidence type="ECO:0000256" key="4">
    <source>
        <dbReference type="ARBA" id="ARBA00022692"/>
    </source>
</evidence>
<sequence>MTLHVYPLLGSVCYIFFPKWALQDISPNVVKTYALIHNACLQLFSVYVASSLLYALYKSGIVTERNYYFQYKNIDNVIFYFYLSKYYEYVDTLILYAKNRQPIFLQKFHHLGAVIVWHLGYVNKCEGMLFICLWNSVVHSLMYLYYLLALLKIDVYKYRMYITSLQISQLLSGSILLPYYFYTLESSQNKVVIIIFEVYIVCLLYLFSEFMYKNYVQKRQKKA</sequence>
<dbReference type="GO" id="GO:0034626">
    <property type="term" value="P:fatty acid elongation, polyunsaturated fatty acid"/>
    <property type="evidence" value="ECO:0007669"/>
    <property type="project" value="TreeGrafter"/>
</dbReference>
<feature type="transmembrane region" description="Helical" evidence="8">
    <location>
        <begin position="160"/>
        <end position="181"/>
    </location>
</feature>
<comment type="subcellular location">
    <subcellularLocation>
        <location evidence="1">Membrane</location>
        <topology evidence="1">Multi-pass membrane protein</topology>
    </subcellularLocation>
</comment>
<dbReference type="GO" id="GO:0042761">
    <property type="term" value="P:very long-chain fatty acid biosynthetic process"/>
    <property type="evidence" value="ECO:0007669"/>
    <property type="project" value="TreeGrafter"/>
</dbReference>
<evidence type="ECO:0000313" key="9">
    <source>
        <dbReference type="EMBL" id="QHT31805.1"/>
    </source>
</evidence>
<dbReference type="GO" id="GO:0005789">
    <property type="term" value="C:endoplasmic reticulum membrane"/>
    <property type="evidence" value="ECO:0007669"/>
    <property type="project" value="TreeGrafter"/>
</dbReference>
<dbReference type="PANTHER" id="PTHR11157">
    <property type="entry name" value="FATTY ACID ACYL TRANSFERASE-RELATED"/>
    <property type="match status" value="1"/>
</dbReference>
<evidence type="ECO:0000256" key="2">
    <source>
        <dbReference type="ARBA" id="ARBA00022516"/>
    </source>
</evidence>
<keyword evidence="2" id="KW-0444">Lipid biosynthesis</keyword>